<dbReference type="KEGG" id="ska:CP970_08840"/>
<organism evidence="4 5">
    <name type="scientific">Streptomyces kanamyceticus</name>
    <dbReference type="NCBI Taxonomy" id="1967"/>
    <lineage>
        <taxon>Bacteria</taxon>
        <taxon>Bacillati</taxon>
        <taxon>Actinomycetota</taxon>
        <taxon>Actinomycetes</taxon>
        <taxon>Kitasatosporales</taxon>
        <taxon>Streptomycetaceae</taxon>
        <taxon>Streptomyces</taxon>
    </lineage>
</organism>
<dbReference type="PANTHER" id="PTHR43156">
    <property type="entry name" value="STAGE II SPORULATION PROTEIN E-RELATED"/>
    <property type="match status" value="1"/>
</dbReference>
<gene>
    <name evidence="4" type="ORF">CP970_08840</name>
</gene>
<dbReference type="InterPro" id="IPR036457">
    <property type="entry name" value="PPM-type-like_dom_sf"/>
</dbReference>
<dbReference type="InterPro" id="IPR001932">
    <property type="entry name" value="PPM-type_phosphatase-like_dom"/>
</dbReference>
<feature type="domain" description="PPM-type phosphatase" evidence="3">
    <location>
        <begin position="5"/>
        <end position="214"/>
    </location>
</feature>
<dbReference type="InterPro" id="IPR052016">
    <property type="entry name" value="Bact_Sigma-Reg"/>
</dbReference>
<name>A0A5J6GCP4_STRKN</name>
<keyword evidence="1" id="KW-0378">Hydrolase</keyword>
<evidence type="ECO:0000256" key="2">
    <source>
        <dbReference type="SAM" id="MobiDB-lite"/>
    </source>
</evidence>
<dbReference type="Pfam" id="PF07228">
    <property type="entry name" value="SpoIIE"/>
    <property type="match status" value="1"/>
</dbReference>
<dbReference type="Proteomes" id="UP000325529">
    <property type="component" value="Chromosome"/>
</dbReference>
<dbReference type="AlphaFoldDB" id="A0A5J6GCP4"/>
<proteinExistence type="predicted"/>
<evidence type="ECO:0000259" key="3">
    <source>
        <dbReference type="SMART" id="SM00331"/>
    </source>
</evidence>
<evidence type="ECO:0000313" key="5">
    <source>
        <dbReference type="Proteomes" id="UP000325529"/>
    </source>
</evidence>
<evidence type="ECO:0000313" key="4">
    <source>
        <dbReference type="EMBL" id="QEU90976.1"/>
    </source>
</evidence>
<sequence>MAQVSLALAVCTRPADGARLGGDLYDVVPAPAGPRLILGDVKGHGPAAAPLAAAVRAVFRQEAATEEDPARLARTLDARLAPVLGPEDFVSLLVVDLRPDEIRLVNCGHPPPLRIGRRITPLTPPHPSPPLGLNPDPRTRRVQLRPDQRLLLHTDGLTEARDAAGACFPLDRRALAALTAPTLDQAVDRLLGLLHRHTGRAAPADDLTVLLLQRQGVIAPDRGVGELGGQSRELPNSRR</sequence>
<dbReference type="EMBL" id="CP023699">
    <property type="protein sequence ID" value="QEU90976.1"/>
    <property type="molecule type" value="Genomic_DNA"/>
</dbReference>
<keyword evidence="5" id="KW-1185">Reference proteome</keyword>
<evidence type="ECO:0000256" key="1">
    <source>
        <dbReference type="ARBA" id="ARBA00022801"/>
    </source>
</evidence>
<dbReference type="SUPFAM" id="SSF81606">
    <property type="entry name" value="PP2C-like"/>
    <property type="match status" value="1"/>
</dbReference>
<protein>
    <submittedName>
        <fullName evidence="4">Serine/threonine-protein phosphatase</fullName>
    </submittedName>
</protein>
<accession>A0A5J6GCP4</accession>
<dbReference type="SMART" id="SM00331">
    <property type="entry name" value="PP2C_SIG"/>
    <property type="match status" value="1"/>
</dbReference>
<dbReference type="PANTHER" id="PTHR43156:SF2">
    <property type="entry name" value="STAGE II SPORULATION PROTEIN E"/>
    <property type="match status" value="1"/>
</dbReference>
<dbReference type="Gene3D" id="3.60.40.10">
    <property type="entry name" value="PPM-type phosphatase domain"/>
    <property type="match status" value="1"/>
</dbReference>
<feature type="compositionally biased region" description="Pro residues" evidence="2">
    <location>
        <begin position="122"/>
        <end position="132"/>
    </location>
</feature>
<reference evidence="4 5" key="1">
    <citation type="submission" date="2017-09" db="EMBL/GenBank/DDBJ databases">
        <authorList>
            <person name="Lee N."/>
            <person name="Cho B.-K."/>
        </authorList>
    </citation>
    <scope>NUCLEOTIDE SEQUENCE [LARGE SCALE GENOMIC DNA]</scope>
    <source>
        <strain evidence="4 5">ATCC 12853</strain>
    </source>
</reference>
<feature type="region of interest" description="Disordered" evidence="2">
    <location>
        <begin position="119"/>
        <end position="139"/>
    </location>
</feature>
<dbReference type="GO" id="GO:0016791">
    <property type="term" value="F:phosphatase activity"/>
    <property type="evidence" value="ECO:0007669"/>
    <property type="project" value="TreeGrafter"/>
</dbReference>